<dbReference type="Gene3D" id="3.90.550.10">
    <property type="entry name" value="Spore Coat Polysaccharide Biosynthesis Protein SpsA, Chain A"/>
    <property type="match status" value="1"/>
</dbReference>
<dbReference type="InterPro" id="IPR029044">
    <property type="entry name" value="Nucleotide-diphossugar_trans"/>
</dbReference>
<evidence type="ECO:0000259" key="1">
    <source>
        <dbReference type="Pfam" id="PF00535"/>
    </source>
</evidence>
<dbReference type="Pfam" id="PF00535">
    <property type="entry name" value="Glycos_transf_2"/>
    <property type="match status" value="1"/>
</dbReference>
<feature type="domain" description="Glycosyltransferase 2-like" evidence="1">
    <location>
        <begin position="140"/>
        <end position="258"/>
    </location>
</feature>
<dbReference type="CDD" id="cd00761">
    <property type="entry name" value="Glyco_tranf_GTA_type"/>
    <property type="match status" value="1"/>
</dbReference>
<name>A0A6C0DHI0_9ZZZZ</name>
<organism evidence="2">
    <name type="scientific">viral metagenome</name>
    <dbReference type="NCBI Taxonomy" id="1070528"/>
    <lineage>
        <taxon>unclassified sequences</taxon>
        <taxon>metagenomes</taxon>
        <taxon>organismal metagenomes</taxon>
    </lineage>
</organism>
<dbReference type="PANTHER" id="PTHR22916">
    <property type="entry name" value="GLYCOSYLTRANSFERASE"/>
    <property type="match status" value="1"/>
</dbReference>
<accession>A0A6C0DHI0</accession>
<dbReference type="SUPFAM" id="SSF53448">
    <property type="entry name" value="Nucleotide-diphospho-sugar transferases"/>
    <property type="match status" value="1"/>
</dbReference>
<dbReference type="InterPro" id="IPR001173">
    <property type="entry name" value="Glyco_trans_2-like"/>
</dbReference>
<reference evidence="2" key="1">
    <citation type="journal article" date="2020" name="Nature">
        <title>Giant virus diversity and host interactions through global metagenomics.</title>
        <authorList>
            <person name="Schulz F."/>
            <person name="Roux S."/>
            <person name="Paez-Espino D."/>
            <person name="Jungbluth S."/>
            <person name="Walsh D.A."/>
            <person name="Denef V.J."/>
            <person name="McMahon K.D."/>
            <person name="Konstantinidis K.T."/>
            <person name="Eloe-Fadrosh E.A."/>
            <person name="Kyrpides N.C."/>
            <person name="Woyke T."/>
        </authorList>
    </citation>
    <scope>NUCLEOTIDE SEQUENCE</scope>
    <source>
        <strain evidence="2">GVMAG-M-3300023174-176</strain>
    </source>
</reference>
<protein>
    <recommendedName>
        <fullName evidence="1">Glycosyltransferase 2-like domain-containing protein</fullName>
    </recommendedName>
</protein>
<sequence>MIQCNFVFDKTAPNTTVGLAEDLLKQLRATVNLAKARHYDLKEPLAFGDINIHVGIPSFGSIPWAHSNVLIKDEKAWSEEWNAYLPFFDGLVTVADLVAKKPELLVSMKALCDSAVKKRPTSGVVHCPPILTVEDCPPISVVTPTYNRRELMDIAFHNLMATDYPKNKIEWIVIEDNEDSTLMASEKVVNFQVNNPEIQVKYVPIQGRMTIGQKRNIGVENATNEIVLFMDDDDHYPVTSLRRRVAWLTKGYRNADASMPDARASIAFCTTIALYDLVRGVSAVNVPPWGLGLGKRISEATLTFYKSAWLSRKFDDVNVAEGETWITGREGLCLEMPPQQVIVAFTHRGNSSSRRVPPQDVKEIACFWGFPKEYLMFIHKLAGIEVEEEGKKGGKKNKVIKNA</sequence>
<evidence type="ECO:0000313" key="2">
    <source>
        <dbReference type="EMBL" id="QHT15710.1"/>
    </source>
</evidence>
<dbReference type="EMBL" id="MN739613">
    <property type="protein sequence ID" value="QHT15710.1"/>
    <property type="molecule type" value="Genomic_DNA"/>
</dbReference>
<proteinExistence type="predicted"/>
<dbReference type="AlphaFoldDB" id="A0A6C0DHI0"/>
<dbReference type="PANTHER" id="PTHR22916:SF64">
    <property type="entry name" value="TRANSFERASE, PUTATIVE-RELATED"/>
    <property type="match status" value="1"/>
</dbReference>